<evidence type="ECO:0000256" key="5">
    <source>
        <dbReference type="ARBA" id="ARBA00022525"/>
    </source>
</evidence>
<name>A0A8T3EBA5_9TELE</name>
<keyword evidence="6 16" id="KW-0245">EGF-like domain</keyword>
<keyword evidence="8 17" id="KW-1133">Transmembrane helix</keyword>
<dbReference type="PROSITE" id="PS00022">
    <property type="entry name" value="EGF_1"/>
    <property type="match status" value="1"/>
</dbReference>
<evidence type="ECO:0000256" key="15">
    <source>
        <dbReference type="ARBA" id="ARBA00073762"/>
    </source>
</evidence>
<evidence type="ECO:0000256" key="11">
    <source>
        <dbReference type="ARBA" id="ARBA00023157"/>
    </source>
</evidence>
<evidence type="ECO:0000256" key="14">
    <source>
        <dbReference type="ARBA" id="ARBA00063299"/>
    </source>
</evidence>
<comment type="function">
    <text evidence="13">Low affinity ligand for the ERBB4 tyrosine kinase receptor. Concomitantly recruits ERBB1 and ERBB2 coreceptors, resulting in ligand-stimulated tyrosine phosphorylation and activation of the ERBB receptors. Does not bind to the ERBB1, ERBB2 and ERBB3 receptors.</text>
</comment>
<dbReference type="GO" id="GO:0008284">
    <property type="term" value="P:positive regulation of cell population proliferation"/>
    <property type="evidence" value="ECO:0007669"/>
    <property type="project" value="TreeGrafter"/>
</dbReference>
<dbReference type="GO" id="GO:0005154">
    <property type="term" value="F:epidermal growth factor receptor binding"/>
    <property type="evidence" value="ECO:0007669"/>
    <property type="project" value="TreeGrafter"/>
</dbReference>
<dbReference type="GO" id="GO:0008083">
    <property type="term" value="F:growth factor activity"/>
    <property type="evidence" value="ECO:0007669"/>
    <property type="project" value="UniProtKB-KW"/>
</dbReference>
<dbReference type="Proteomes" id="UP000829720">
    <property type="component" value="Unassembled WGS sequence"/>
</dbReference>
<evidence type="ECO:0000313" key="20">
    <source>
        <dbReference type="Proteomes" id="UP000829720"/>
    </source>
</evidence>
<keyword evidence="20" id="KW-1185">Reference proteome</keyword>
<feature type="disulfide bond" evidence="16">
    <location>
        <begin position="79"/>
        <end position="88"/>
    </location>
</feature>
<evidence type="ECO:0000256" key="3">
    <source>
        <dbReference type="ARBA" id="ARBA00008216"/>
    </source>
</evidence>
<dbReference type="InterPro" id="IPR000742">
    <property type="entry name" value="EGF"/>
</dbReference>
<dbReference type="Pfam" id="PF00008">
    <property type="entry name" value="EGF"/>
    <property type="match status" value="1"/>
</dbReference>
<dbReference type="PROSITE" id="PS50026">
    <property type="entry name" value="EGF_3"/>
    <property type="match status" value="1"/>
</dbReference>
<evidence type="ECO:0000256" key="6">
    <source>
        <dbReference type="ARBA" id="ARBA00022536"/>
    </source>
</evidence>
<evidence type="ECO:0000259" key="18">
    <source>
        <dbReference type="PROSITE" id="PS50026"/>
    </source>
</evidence>
<evidence type="ECO:0000256" key="2">
    <source>
        <dbReference type="ARBA" id="ARBA00004613"/>
    </source>
</evidence>
<dbReference type="GO" id="GO:0005615">
    <property type="term" value="C:extracellular space"/>
    <property type="evidence" value="ECO:0007669"/>
    <property type="project" value="TreeGrafter"/>
</dbReference>
<proteinExistence type="inferred from homology"/>
<evidence type="ECO:0000256" key="9">
    <source>
        <dbReference type="ARBA" id="ARBA00023030"/>
    </source>
</evidence>
<keyword evidence="11 16" id="KW-1015">Disulfide bond</keyword>
<sequence>MWTNCNCDITKLKAVYLNLSLDFAVVEIQESSLNSGFRRGNSIMMADHGEPCGPSEASYCLNGGTCIRIPSVSTPTCICHGNYKGSRCHELQLFSVSQDAGQAGLIAAVVIVVLLILVVLAVVIYCTYKMWERKARSTKGSDEYWKIKPRA</sequence>
<dbReference type="GO" id="GO:0005886">
    <property type="term" value="C:plasma membrane"/>
    <property type="evidence" value="ECO:0007669"/>
    <property type="project" value="UniProtKB-SubCell"/>
</dbReference>
<feature type="domain" description="EGF-like" evidence="18">
    <location>
        <begin position="48"/>
        <end position="89"/>
    </location>
</feature>
<comment type="similarity">
    <text evidence="3">Belongs to the neuregulin family.</text>
</comment>
<keyword evidence="10 17" id="KW-0472">Membrane</keyword>
<feature type="disulfide bond" evidence="16">
    <location>
        <begin position="60"/>
        <end position="77"/>
    </location>
</feature>
<dbReference type="PANTHER" id="PTHR10740:SF15">
    <property type="entry name" value="EGF-LIKE DOMAIN-CONTAINING PROTEIN"/>
    <property type="match status" value="1"/>
</dbReference>
<organism evidence="19 20">
    <name type="scientific">Albula goreensis</name>
    <dbReference type="NCBI Taxonomy" id="1534307"/>
    <lineage>
        <taxon>Eukaryota</taxon>
        <taxon>Metazoa</taxon>
        <taxon>Chordata</taxon>
        <taxon>Craniata</taxon>
        <taxon>Vertebrata</taxon>
        <taxon>Euteleostomi</taxon>
        <taxon>Actinopterygii</taxon>
        <taxon>Neopterygii</taxon>
        <taxon>Teleostei</taxon>
        <taxon>Albuliformes</taxon>
        <taxon>Albulidae</taxon>
        <taxon>Albula</taxon>
    </lineage>
</organism>
<evidence type="ECO:0000313" key="19">
    <source>
        <dbReference type="EMBL" id="KAI1904478.1"/>
    </source>
</evidence>
<dbReference type="FunFam" id="2.10.25.10:FF:000356">
    <property type="entry name" value="pro-neuregulin-4, membrane-bound isoform"/>
    <property type="match status" value="1"/>
</dbReference>
<dbReference type="GO" id="GO:0045840">
    <property type="term" value="P:positive regulation of mitotic nuclear division"/>
    <property type="evidence" value="ECO:0007669"/>
    <property type="project" value="TreeGrafter"/>
</dbReference>
<keyword evidence="5" id="KW-0964">Secreted</keyword>
<keyword evidence="9" id="KW-0339">Growth factor</keyword>
<dbReference type="OrthoDB" id="6162427at2759"/>
<reference evidence="19" key="1">
    <citation type="submission" date="2021-01" db="EMBL/GenBank/DDBJ databases">
        <authorList>
            <person name="Zahm M."/>
            <person name="Roques C."/>
            <person name="Cabau C."/>
            <person name="Klopp C."/>
            <person name="Donnadieu C."/>
            <person name="Jouanno E."/>
            <person name="Lampietro C."/>
            <person name="Louis A."/>
            <person name="Herpin A."/>
            <person name="Echchiki A."/>
            <person name="Berthelot C."/>
            <person name="Parey E."/>
            <person name="Roest-Crollius H."/>
            <person name="Braasch I."/>
            <person name="Postlethwait J."/>
            <person name="Bobe J."/>
            <person name="Montfort J."/>
            <person name="Bouchez O."/>
            <person name="Begum T."/>
            <person name="Mejri S."/>
            <person name="Adams A."/>
            <person name="Chen W.-J."/>
            <person name="Guiguen Y."/>
        </authorList>
    </citation>
    <scope>NUCLEOTIDE SEQUENCE</scope>
    <source>
        <tissue evidence="19">Blood</tissue>
    </source>
</reference>
<comment type="subcellular location">
    <subcellularLocation>
        <location evidence="1">Cell membrane</location>
        <topology evidence="1">Single-pass type I membrane protein</topology>
    </subcellularLocation>
    <subcellularLocation>
        <location evidence="2">Secreted</location>
    </subcellularLocation>
</comment>
<feature type="transmembrane region" description="Helical" evidence="17">
    <location>
        <begin position="103"/>
        <end position="128"/>
    </location>
</feature>
<keyword evidence="7 17" id="KW-0812">Transmembrane</keyword>
<dbReference type="EMBL" id="JAERUA010000001">
    <property type="protein sequence ID" value="KAI1904478.1"/>
    <property type="molecule type" value="Genomic_DNA"/>
</dbReference>
<dbReference type="Gene3D" id="2.10.25.10">
    <property type="entry name" value="Laminin"/>
    <property type="match status" value="1"/>
</dbReference>
<evidence type="ECO:0000256" key="13">
    <source>
        <dbReference type="ARBA" id="ARBA00054375"/>
    </source>
</evidence>
<evidence type="ECO:0000256" key="1">
    <source>
        <dbReference type="ARBA" id="ARBA00004251"/>
    </source>
</evidence>
<dbReference type="SUPFAM" id="SSF57196">
    <property type="entry name" value="EGF/Laminin"/>
    <property type="match status" value="1"/>
</dbReference>
<evidence type="ECO:0000256" key="17">
    <source>
        <dbReference type="SAM" id="Phobius"/>
    </source>
</evidence>
<dbReference type="AlphaFoldDB" id="A0A8T3EBA5"/>
<comment type="caution">
    <text evidence="19">The sequence shown here is derived from an EMBL/GenBank/DDBJ whole genome shotgun (WGS) entry which is preliminary data.</text>
</comment>
<keyword evidence="4" id="KW-1003">Cell membrane</keyword>
<dbReference type="GO" id="GO:0007173">
    <property type="term" value="P:epidermal growth factor receptor signaling pathway"/>
    <property type="evidence" value="ECO:0007669"/>
    <property type="project" value="TreeGrafter"/>
</dbReference>
<gene>
    <name evidence="19" type="ORF">AGOR_G00006050</name>
</gene>
<evidence type="ECO:0000256" key="8">
    <source>
        <dbReference type="ARBA" id="ARBA00022989"/>
    </source>
</evidence>
<accession>A0A8T3EBA5</accession>
<evidence type="ECO:0000256" key="7">
    <source>
        <dbReference type="ARBA" id="ARBA00022692"/>
    </source>
</evidence>
<dbReference type="PANTHER" id="PTHR10740">
    <property type="entry name" value="TRANSFORMING GROWTH FACTOR ALPHA"/>
    <property type="match status" value="1"/>
</dbReference>
<evidence type="ECO:0000256" key="4">
    <source>
        <dbReference type="ARBA" id="ARBA00022475"/>
    </source>
</evidence>
<comment type="caution">
    <text evidence="16">Lacks conserved residue(s) required for the propagation of feature annotation.</text>
</comment>
<protein>
    <recommendedName>
        <fullName evidence="15">Pro-neuregulin-4, membrane-bound isoform</fullName>
    </recommendedName>
</protein>
<evidence type="ECO:0000256" key="10">
    <source>
        <dbReference type="ARBA" id="ARBA00023136"/>
    </source>
</evidence>
<evidence type="ECO:0000256" key="16">
    <source>
        <dbReference type="PROSITE-ProRule" id="PRU00076"/>
    </source>
</evidence>
<keyword evidence="12" id="KW-0325">Glycoprotein</keyword>
<evidence type="ECO:0000256" key="12">
    <source>
        <dbReference type="ARBA" id="ARBA00023180"/>
    </source>
</evidence>
<comment type="subunit">
    <text evidence="14">Interacts with ERBB4.</text>
</comment>